<dbReference type="SUPFAM" id="SSF52016">
    <property type="entry name" value="LeuD/IlvD-like"/>
    <property type="match status" value="1"/>
</dbReference>
<keyword evidence="9 10" id="KW-0100">Branched-chain amino acid biosynthesis</keyword>
<comment type="caution">
    <text evidence="12">The sequence shown here is derived from an EMBL/GenBank/DDBJ whole genome shotgun (WGS) entry which is preliminary data.</text>
</comment>
<organism evidence="12 13">
    <name type="scientific">Ktedonobacter racemifer DSM 44963</name>
    <dbReference type="NCBI Taxonomy" id="485913"/>
    <lineage>
        <taxon>Bacteria</taxon>
        <taxon>Bacillati</taxon>
        <taxon>Chloroflexota</taxon>
        <taxon>Ktedonobacteria</taxon>
        <taxon>Ktedonobacterales</taxon>
        <taxon>Ktedonobacteraceae</taxon>
        <taxon>Ktedonobacter</taxon>
    </lineage>
</organism>
<dbReference type="InterPro" id="IPR015928">
    <property type="entry name" value="Aconitase/3IPM_dehydase_swvl"/>
</dbReference>
<evidence type="ECO:0000313" key="13">
    <source>
        <dbReference type="Proteomes" id="UP000004508"/>
    </source>
</evidence>
<evidence type="ECO:0000256" key="2">
    <source>
        <dbReference type="ARBA" id="ARBA00002695"/>
    </source>
</evidence>
<evidence type="ECO:0000256" key="6">
    <source>
        <dbReference type="ARBA" id="ARBA00022430"/>
    </source>
</evidence>
<dbReference type="InterPro" id="IPR000573">
    <property type="entry name" value="AconitaseA/IPMdHydase_ssu_swvl"/>
</dbReference>
<dbReference type="EMBL" id="ADVG01000002">
    <property type="protein sequence ID" value="EFH87069.1"/>
    <property type="molecule type" value="Genomic_DNA"/>
</dbReference>
<dbReference type="OrthoDB" id="9777465at2"/>
<evidence type="ECO:0000256" key="1">
    <source>
        <dbReference type="ARBA" id="ARBA00000491"/>
    </source>
</evidence>
<dbReference type="GO" id="GO:0009316">
    <property type="term" value="C:3-isopropylmalate dehydratase complex"/>
    <property type="evidence" value="ECO:0007669"/>
    <property type="project" value="InterPro"/>
</dbReference>
<dbReference type="UniPathway" id="UPA00048">
    <property type="reaction ID" value="UER00071"/>
</dbReference>
<dbReference type="GO" id="GO:0003861">
    <property type="term" value="F:3-isopropylmalate dehydratase activity"/>
    <property type="evidence" value="ECO:0007669"/>
    <property type="project" value="UniProtKB-UniRule"/>
</dbReference>
<sequence>MEPFTTLTGLVAPLDRTNVNTDEITPARFLKTIRRSGFASALFANWRYQGDDKTPNPEFVLNQPRYQGASILLSNDNFGCGSSREHAPWAILEYGFRCLIAPSFADIFYNNCFNNGMLPITLDEATVRQLFSEVETQEGYTLRVDLAAQTVTKPDGGILRFEIDTFKKHALLNGLDNIGWTLSHTTDISDYEQRRREEAPWLFAAPSGTAS</sequence>
<dbReference type="NCBIfam" id="NF002458">
    <property type="entry name" value="PRK01641.1"/>
    <property type="match status" value="1"/>
</dbReference>
<protein>
    <recommendedName>
        <fullName evidence="10">3-isopropylmalate dehydratase small subunit</fullName>
        <ecNumber evidence="10">4.2.1.33</ecNumber>
    </recommendedName>
    <alternativeName>
        <fullName evidence="10">Alpha-IPM isomerase</fullName>
        <shortName evidence="10">IPMI</shortName>
    </alternativeName>
    <alternativeName>
        <fullName evidence="10">Isopropylmalate isomerase</fullName>
    </alternativeName>
</protein>
<evidence type="ECO:0000256" key="7">
    <source>
        <dbReference type="ARBA" id="ARBA00022605"/>
    </source>
</evidence>
<accession>D6TMR9</accession>
<evidence type="ECO:0000256" key="4">
    <source>
        <dbReference type="ARBA" id="ARBA00009845"/>
    </source>
</evidence>
<reference evidence="12 13" key="1">
    <citation type="journal article" date="2011" name="Stand. Genomic Sci.">
        <title>Non-contiguous finished genome sequence and contextual data of the filamentous soil bacterium Ktedonobacter racemifer type strain (SOSP1-21).</title>
        <authorList>
            <person name="Chang Y.J."/>
            <person name="Land M."/>
            <person name="Hauser L."/>
            <person name="Chertkov O."/>
            <person name="Del Rio T.G."/>
            <person name="Nolan M."/>
            <person name="Copeland A."/>
            <person name="Tice H."/>
            <person name="Cheng J.F."/>
            <person name="Lucas S."/>
            <person name="Han C."/>
            <person name="Goodwin L."/>
            <person name="Pitluck S."/>
            <person name="Ivanova N."/>
            <person name="Ovchinikova G."/>
            <person name="Pati A."/>
            <person name="Chen A."/>
            <person name="Palaniappan K."/>
            <person name="Mavromatis K."/>
            <person name="Liolios K."/>
            <person name="Brettin T."/>
            <person name="Fiebig A."/>
            <person name="Rohde M."/>
            <person name="Abt B."/>
            <person name="Goker M."/>
            <person name="Detter J.C."/>
            <person name="Woyke T."/>
            <person name="Bristow J."/>
            <person name="Eisen J.A."/>
            <person name="Markowitz V."/>
            <person name="Hugenholtz P."/>
            <person name="Kyrpides N.C."/>
            <person name="Klenk H.P."/>
            <person name="Lapidus A."/>
        </authorList>
    </citation>
    <scope>NUCLEOTIDE SEQUENCE [LARGE SCALE GENOMIC DNA]</scope>
    <source>
        <strain evidence="13">DSM 44963</strain>
    </source>
</reference>
<dbReference type="InterPro" id="IPR050075">
    <property type="entry name" value="LeuD"/>
</dbReference>
<dbReference type="HAMAP" id="MF_01031">
    <property type="entry name" value="LeuD_type1"/>
    <property type="match status" value="1"/>
</dbReference>
<dbReference type="InterPro" id="IPR033940">
    <property type="entry name" value="IPMI_Swivel"/>
</dbReference>
<keyword evidence="6 10" id="KW-0432">Leucine biosynthesis</keyword>
<keyword evidence="13" id="KW-1185">Reference proteome</keyword>
<evidence type="ECO:0000256" key="9">
    <source>
        <dbReference type="ARBA" id="ARBA00023304"/>
    </source>
</evidence>
<feature type="domain" description="Aconitase A/isopropylmalate dehydratase small subunit swivel" evidence="11">
    <location>
        <begin position="1"/>
        <end position="124"/>
    </location>
</feature>
<name>D6TMR9_KTERA</name>
<dbReference type="Proteomes" id="UP000004508">
    <property type="component" value="Unassembled WGS sequence"/>
</dbReference>
<evidence type="ECO:0000259" key="11">
    <source>
        <dbReference type="Pfam" id="PF00694"/>
    </source>
</evidence>
<keyword evidence="7 10" id="KW-0028">Amino-acid biosynthesis</keyword>
<dbReference type="GO" id="GO:0009098">
    <property type="term" value="P:L-leucine biosynthetic process"/>
    <property type="evidence" value="ECO:0007669"/>
    <property type="project" value="UniProtKB-UniRule"/>
</dbReference>
<dbReference type="NCBIfam" id="TIGR00171">
    <property type="entry name" value="leuD"/>
    <property type="match status" value="1"/>
</dbReference>
<dbReference type="Gene3D" id="3.20.19.10">
    <property type="entry name" value="Aconitase, domain 4"/>
    <property type="match status" value="1"/>
</dbReference>
<evidence type="ECO:0000256" key="8">
    <source>
        <dbReference type="ARBA" id="ARBA00023239"/>
    </source>
</evidence>
<dbReference type="PANTHER" id="PTHR43345">
    <property type="entry name" value="3-ISOPROPYLMALATE DEHYDRATASE SMALL SUBUNIT 2-RELATED-RELATED"/>
    <property type="match status" value="1"/>
</dbReference>
<comment type="subunit">
    <text evidence="5 10">Heterodimer of LeuC and LeuD.</text>
</comment>
<dbReference type="InterPro" id="IPR004431">
    <property type="entry name" value="3-IsopropMal_deHydase_ssu"/>
</dbReference>
<dbReference type="STRING" id="485913.Krac_8393"/>
<keyword evidence="8 10" id="KW-0456">Lyase</keyword>
<evidence type="ECO:0000256" key="3">
    <source>
        <dbReference type="ARBA" id="ARBA00004729"/>
    </source>
</evidence>
<comment type="similarity">
    <text evidence="4 10">Belongs to the LeuD family. LeuD type 1 subfamily.</text>
</comment>
<proteinExistence type="inferred from homology"/>
<dbReference type="RefSeq" id="WP_007911912.1">
    <property type="nucleotide sequence ID" value="NZ_ADVG01000002.1"/>
</dbReference>
<dbReference type="FunFam" id="3.20.19.10:FF:000003">
    <property type="entry name" value="3-isopropylmalate dehydratase small subunit"/>
    <property type="match status" value="1"/>
</dbReference>
<dbReference type="CDD" id="cd01577">
    <property type="entry name" value="IPMI_Swivel"/>
    <property type="match status" value="1"/>
</dbReference>
<dbReference type="Pfam" id="PF00694">
    <property type="entry name" value="Aconitase_C"/>
    <property type="match status" value="1"/>
</dbReference>
<dbReference type="FunCoup" id="D6TMR9">
    <property type="interactions" value="497"/>
</dbReference>
<comment type="catalytic activity">
    <reaction evidence="1 10">
        <text>(2R,3S)-3-isopropylmalate = (2S)-2-isopropylmalate</text>
        <dbReference type="Rhea" id="RHEA:32287"/>
        <dbReference type="ChEBI" id="CHEBI:1178"/>
        <dbReference type="ChEBI" id="CHEBI:35121"/>
        <dbReference type="EC" id="4.2.1.33"/>
    </reaction>
</comment>
<dbReference type="EC" id="4.2.1.33" evidence="10"/>
<dbReference type="PANTHER" id="PTHR43345:SF5">
    <property type="entry name" value="3-ISOPROPYLMALATE DEHYDRATASE SMALL SUBUNIT"/>
    <property type="match status" value="1"/>
</dbReference>
<evidence type="ECO:0000256" key="5">
    <source>
        <dbReference type="ARBA" id="ARBA00011271"/>
    </source>
</evidence>
<dbReference type="InParanoid" id="D6TMR9"/>
<dbReference type="AlphaFoldDB" id="D6TMR9"/>
<dbReference type="eggNOG" id="COG0066">
    <property type="taxonomic scope" value="Bacteria"/>
</dbReference>
<comment type="pathway">
    <text evidence="3 10">Amino-acid biosynthesis; L-leucine biosynthesis; L-leucine from 3-methyl-2-oxobutanoate: step 2/4.</text>
</comment>
<evidence type="ECO:0000313" key="12">
    <source>
        <dbReference type="EMBL" id="EFH87069.1"/>
    </source>
</evidence>
<comment type="function">
    <text evidence="2 10">Catalyzes the isomerization between 2-isopropylmalate and 3-isopropylmalate, via the formation of 2-isopropylmaleate.</text>
</comment>
<gene>
    <name evidence="10" type="primary">leuD</name>
    <name evidence="12" type="ORF">Krac_8393</name>
</gene>
<evidence type="ECO:0000256" key="10">
    <source>
        <dbReference type="HAMAP-Rule" id="MF_01031"/>
    </source>
</evidence>